<dbReference type="InterPro" id="IPR017601">
    <property type="entry name" value="DGQHR-contain_dom"/>
</dbReference>
<dbReference type="AlphaFoldDB" id="A0A837C981"/>
<dbReference type="Pfam" id="PF14072">
    <property type="entry name" value="DndB"/>
    <property type="match status" value="1"/>
</dbReference>
<feature type="region of interest" description="Disordered" evidence="1">
    <location>
        <begin position="405"/>
        <end position="443"/>
    </location>
</feature>
<comment type="caution">
    <text evidence="2">The sequence shown here is derived from an EMBL/GenBank/DDBJ whole genome shotgun (WGS) entry which is preliminary data.</text>
</comment>
<evidence type="ECO:0000313" key="2">
    <source>
        <dbReference type="EMBL" id="KGJ65545.1"/>
    </source>
</evidence>
<dbReference type="CDD" id="cd16413">
    <property type="entry name" value="DGQHR_domain"/>
    <property type="match status" value="1"/>
</dbReference>
<protein>
    <recommendedName>
        <fullName evidence="4">DGQHR domain-containing protein</fullName>
    </recommendedName>
</protein>
<evidence type="ECO:0000256" key="1">
    <source>
        <dbReference type="SAM" id="MobiDB-lite"/>
    </source>
</evidence>
<proteinExistence type="predicted"/>
<dbReference type="InterPro" id="IPR017642">
    <property type="entry name" value="DNA_S_mod_DndB"/>
</dbReference>
<accession>A0A837C981</accession>
<gene>
    <name evidence="2" type="ORF">BJA5080_02191</name>
</gene>
<dbReference type="Proteomes" id="UP000024900">
    <property type="component" value="Unassembled WGS sequence"/>
</dbReference>
<dbReference type="EMBL" id="ADOU02000007">
    <property type="protein sequence ID" value="KGJ65545.1"/>
    <property type="molecule type" value="Genomic_DNA"/>
</dbReference>
<evidence type="ECO:0000313" key="3">
    <source>
        <dbReference type="Proteomes" id="UP000024900"/>
    </source>
</evidence>
<organism evidence="2 3">
    <name type="scientific">Bradyrhizobium diazoefficiens SEMIA 5080</name>
    <dbReference type="NCBI Taxonomy" id="754504"/>
    <lineage>
        <taxon>Bacteria</taxon>
        <taxon>Pseudomonadati</taxon>
        <taxon>Pseudomonadota</taxon>
        <taxon>Alphaproteobacteria</taxon>
        <taxon>Hyphomicrobiales</taxon>
        <taxon>Nitrobacteraceae</taxon>
        <taxon>Bradyrhizobium</taxon>
    </lineage>
</organism>
<sequence length="443" mass="49368">MRPRYVLLLQPGVIFAFIGGSIGEVEIPAARVRQGALVLYTTALKVSDLIAKDFYCVDTLDPEDTETGYQRLLNTARAKKLADYIVNGQDSKDAFLPTSVFLATDKTIEFNAEDNSITFDVASVGPFSVVDGQHRLEGLKLAAQKDGRVLEFEVPVNIAVNLTKIAQMCHFLIVNTTQKSVDKSVEQRIIARLSDALDVEDLPSLPRWILKTVERGEVEKAIRFVDYLNEADGSPWKSQILMANADADGATINQRSFVKAIVKYVLTANNPLASFNDFDKENKIFLNYWKAIAAQLDDGNSSILYKYNGVELFCKFSIPFFTKLLDRKSFTVSSMEELPASCFNNVEGNYAGVGHPDWWAKGSKASFLNAGAINVVSQEMSKALHKVSLSSAIVRCLVGTRREPLSEHKKAQRRGAEQQKQEGAERRKEFELRLGQRDREGHS</sequence>
<name>A0A837C981_9BRAD</name>
<dbReference type="NCBIfam" id="TIGR03187">
    <property type="entry name" value="DGQHR"/>
    <property type="match status" value="1"/>
</dbReference>
<evidence type="ECO:0008006" key="4">
    <source>
        <dbReference type="Google" id="ProtNLM"/>
    </source>
</evidence>
<reference evidence="2 3" key="1">
    <citation type="journal article" date="2014" name="BMC Genomics">
        <title>Comparative genomics of Bradyrhizobium japonicum CPAC 15 and Bradyrhizobium diazoefficiens CPAC 7: elite model strains for understanding symbiotic performance with soybean.</title>
        <authorList>
            <person name="Siqueira A.F."/>
            <person name="Ormeno-Orrillo E."/>
            <person name="Souza R.C."/>
            <person name="Rodrigues E.P."/>
            <person name="Almeida L.G."/>
            <person name="Barcellos F.G."/>
            <person name="Batista J.S."/>
            <person name="Nakatami A.S."/>
            <person name="Martinez-Romero E."/>
            <person name="Vasconcelos A.T."/>
            <person name="Hungria M."/>
        </authorList>
    </citation>
    <scope>NUCLEOTIDE SEQUENCE [LARGE SCALE GENOMIC DNA]</scope>
    <source>
        <strain evidence="2 3">SEMIA 5080</strain>
    </source>
</reference>